<proteinExistence type="predicted"/>
<keyword evidence="2" id="KW-1185">Reference proteome</keyword>
<dbReference type="RefSeq" id="WP_267991875.1">
    <property type="nucleotide sequence ID" value="NZ_JAPJZI010000001.1"/>
</dbReference>
<reference evidence="1" key="1">
    <citation type="submission" date="2022-11" db="EMBL/GenBank/DDBJ databases">
        <title>Draft genome sequence of Hoeflea poritis E7-10 and Hoeflea prorocentri PM5-8, separated from scleractinian coral Porites lutea and marine dinoflagellate.</title>
        <authorList>
            <person name="Zhang G."/>
            <person name="Wei Q."/>
            <person name="Cai L."/>
        </authorList>
    </citation>
    <scope>NUCLEOTIDE SEQUENCE</scope>
    <source>
        <strain evidence="1">PM5-8</strain>
    </source>
</reference>
<evidence type="ECO:0000313" key="1">
    <source>
        <dbReference type="EMBL" id="MDA5400373.1"/>
    </source>
</evidence>
<organism evidence="1 2">
    <name type="scientific">Hoeflea prorocentri</name>
    <dbReference type="NCBI Taxonomy" id="1922333"/>
    <lineage>
        <taxon>Bacteria</taxon>
        <taxon>Pseudomonadati</taxon>
        <taxon>Pseudomonadota</taxon>
        <taxon>Alphaproteobacteria</taxon>
        <taxon>Hyphomicrobiales</taxon>
        <taxon>Rhizobiaceae</taxon>
        <taxon>Hoeflea</taxon>
    </lineage>
</organism>
<protein>
    <submittedName>
        <fullName evidence="1">Uncharacterized protein</fullName>
    </submittedName>
</protein>
<sequence length="87" mass="9881">MSRTELLTSLDFLKQGGFKPGPQMDQAHQICQSHEGSPLYDWIHALVHRIEGDDANAAYWYRRAGQTRHAGSVEEEWQVIRTAVEAS</sequence>
<evidence type="ECO:0000313" key="2">
    <source>
        <dbReference type="Proteomes" id="UP001151234"/>
    </source>
</evidence>
<dbReference type="EMBL" id="JAPJZI010000001">
    <property type="protein sequence ID" value="MDA5400373.1"/>
    <property type="molecule type" value="Genomic_DNA"/>
</dbReference>
<name>A0A9X3ZJ17_9HYPH</name>
<dbReference type="Proteomes" id="UP001151234">
    <property type="component" value="Unassembled WGS sequence"/>
</dbReference>
<comment type="caution">
    <text evidence="1">The sequence shown here is derived from an EMBL/GenBank/DDBJ whole genome shotgun (WGS) entry which is preliminary data.</text>
</comment>
<dbReference type="AlphaFoldDB" id="A0A9X3ZJ17"/>
<gene>
    <name evidence="1" type="ORF">OQ273_17480</name>
</gene>
<accession>A0A9X3ZJ17</accession>